<dbReference type="PROSITE" id="PS50005">
    <property type="entry name" value="TPR"/>
    <property type="match status" value="1"/>
</dbReference>
<evidence type="ECO:0000256" key="3">
    <source>
        <dbReference type="ARBA" id="ARBA00022801"/>
    </source>
</evidence>
<keyword evidence="6" id="KW-0802">TPR repeat</keyword>
<keyword evidence="3 7" id="KW-0378">Hydrolase</keyword>
<evidence type="ECO:0000256" key="2">
    <source>
        <dbReference type="ARBA" id="ARBA00022723"/>
    </source>
</evidence>
<keyword evidence="10" id="KW-1185">Reference proteome</keyword>
<dbReference type="Gene3D" id="3.30.2010.10">
    <property type="entry name" value="Metalloproteases ('zincins'), catalytic domain"/>
    <property type="match status" value="1"/>
</dbReference>
<evidence type="ECO:0000256" key="7">
    <source>
        <dbReference type="RuleBase" id="RU003983"/>
    </source>
</evidence>
<dbReference type="Proteomes" id="UP000431269">
    <property type="component" value="Chromosome"/>
</dbReference>
<evidence type="ECO:0000313" key="9">
    <source>
        <dbReference type="EMBL" id="QGZ96932.1"/>
    </source>
</evidence>
<evidence type="ECO:0000256" key="4">
    <source>
        <dbReference type="ARBA" id="ARBA00022833"/>
    </source>
</evidence>
<dbReference type="CDD" id="cd07324">
    <property type="entry name" value="M48C_Oma1-like"/>
    <property type="match status" value="1"/>
</dbReference>
<evidence type="ECO:0000313" key="10">
    <source>
        <dbReference type="Proteomes" id="UP000431269"/>
    </source>
</evidence>
<reference evidence="10" key="1">
    <citation type="submission" date="2019-12" db="EMBL/GenBank/DDBJ databases">
        <title>Complete genome of Terracaulis silvestris 0127_4.</title>
        <authorList>
            <person name="Vieira S."/>
            <person name="Riedel T."/>
            <person name="Sproer C."/>
            <person name="Pascual J."/>
            <person name="Boedeker C."/>
            <person name="Overmann J."/>
        </authorList>
    </citation>
    <scope>NUCLEOTIDE SEQUENCE [LARGE SCALE GENOMIC DNA]</scope>
    <source>
        <strain evidence="10">0127_4</strain>
    </source>
</reference>
<dbReference type="GO" id="GO:0016020">
    <property type="term" value="C:membrane"/>
    <property type="evidence" value="ECO:0007669"/>
    <property type="project" value="TreeGrafter"/>
</dbReference>
<dbReference type="KEGG" id="tsv:DSM104635_03797"/>
<evidence type="ECO:0000256" key="5">
    <source>
        <dbReference type="ARBA" id="ARBA00023049"/>
    </source>
</evidence>
<comment type="similarity">
    <text evidence="7">Belongs to the peptidase M48 family.</text>
</comment>
<dbReference type="GO" id="GO:0051603">
    <property type="term" value="P:proteolysis involved in protein catabolic process"/>
    <property type="evidence" value="ECO:0007669"/>
    <property type="project" value="TreeGrafter"/>
</dbReference>
<evidence type="ECO:0000256" key="6">
    <source>
        <dbReference type="PROSITE-ProRule" id="PRU00339"/>
    </source>
</evidence>
<dbReference type="AlphaFoldDB" id="A0A6I6MZ61"/>
<evidence type="ECO:0000256" key="1">
    <source>
        <dbReference type="ARBA" id="ARBA00022670"/>
    </source>
</evidence>
<accession>A0A6I6MZ61</accession>
<dbReference type="InterPro" id="IPR019734">
    <property type="entry name" value="TPR_rpt"/>
</dbReference>
<proteinExistence type="inferred from homology"/>
<dbReference type="PANTHER" id="PTHR22726:SF1">
    <property type="entry name" value="METALLOENDOPEPTIDASE OMA1, MITOCHONDRIAL"/>
    <property type="match status" value="1"/>
</dbReference>
<keyword evidence="4 7" id="KW-0862">Zinc</keyword>
<keyword evidence="1 7" id="KW-0645">Protease</keyword>
<feature type="domain" description="Peptidase M48" evidence="8">
    <location>
        <begin position="18"/>
        <end position="207"/>
    </location>
</feature>
<sequence>MSDRAEAQARASGQIERDPALNEYVRGVACRVAARYCGDVRVYVMNRPFFNASMAPNGYMEVWSGLLLRADDEAQLAFVLGHETTHYAEQHSIEMMRTVRGRATAAMILSVGASAAGAGYAGDLIYLGTLASVFGYSREKETEADMAGFDHTAAAGYDVGAGAAIWTSLIAETRASDNPDVRRRETRGSIFATHPVSTERVQALQARATQRGAGGETFRERYRAAIRPHLDPWLRAELRRRDFGQTMQILDRLAAHGEDLGVVEYYRGEVNRIRRGNGDRDRAKTHYLAAIAQPDAPAAAWRELGEMAARDGNNAEAAQLFATYLERAPNAEDRALVEARVAQISGGAQ</sequence>
<dbReference type="Pfam" id="PF01435">
    <property type="entry name" value="Peptidase_M48"/>
    <property type="match status" value="1"/>
</dbReference>
<keyword evidence="5 7" id="KW-0482">Metalloprotease</keyword>
<dbReference type="EMBL" id="CP047045">
    <property type="protein sequence ID" value="QGZ96932.1"/>
    <property type="molecule type" value="Genomic_DNA"/>
</dbReference>
<dbReference type="InterPro" id="IPR011990">
    <property type="entry name" value="TPR-like_helical_dom_sf"/>
</dbReference>
<dbReference type="InterPro" id="IPR051156">
    <property type="entry name" value="Mito/Outer_Membr_Metalloprot"/>
</dbReference>
<evidence type="ECO:0000259" key="8">
    <source>
        <dbReference type="Pfam" id="PF01435"/>
    </source>
</evidence>
<name>A0A6I6MZ61_9CAUL</name>
<comment type="cofactor">
    <cofactor evidence="7">
        <name>Zn(2+)</name>
        <dbReference type="ChEBI" id="CHEBI:29105"/>
    </cofactor>
    <text evidence="7">Binds 1 zinc ion per subunit.</text>
</comment>
<dbReference type="Pfam" id="PF13432">
    <property type="entry name" value="TPR_16"/>
    <property type="match status" value="1"/>
</dbReference>
<keyword evidence="2" id="KW-0479">Metal-binding</keyword>
<dbReference type="PANTHER" id="PTHR22726">
    <property type="entry name" value="METALLOENDOPEPTIDASE OMA1"/>
    <property type="match status" value="1"/>
</dbReference>
<dbReference type="InterPro" id="IPR001915">
    <property type="entry name" value="Peptidase_M48"/>
</dbReference>
<dbReference type="GO" id="GO:0046872">
    <property type="term" value="F:metal ion binding"/>
    <property type="evidence" value="ECO:0007669"/>
    <property type="project" value="UniProtKB-KW"/>
</dbReference>
<organism evidence="9 10">
    <name type="scientific">Terricaulis silvestris</name>
    <dbReference type="NCBI Taxonomy" id="2686094"/>
    <lineage>
        <taxon>Bacteria</taxon>
        <taxon>Pseudomonadati</taxon>
        <taxon>Pseudomonadota</taxon>
        <taxon>Alphaproteobacteria</taxon>
        <taxon>Caulobacterales</taxon>
        <taxon>Caulobacteraceae</taxon>
        <taxon>Terricaulis</taxon>
    </lineage>
</organism>
<gene>
    <name evidence="9" type="primary">yfgC_3</name>
    <name evidence="9" type="ORF">DSM104635_03797</name>
</gene>
<dbReference type="Gene3D" id="1.25.40.10">
    <property type="entry name" value="Tetratricopeptide repeat domain"/>
    <property type="match status" value="1"/>
</dbReference>
<dbReference type="GO" id="GO:0004222">
    <property type="term" value="F:metalloendopeptidase activity"/>
    <property type="evidence" value="ECO:0007669"/>
    <property type="project" value="InterPro"/>
</dbReference>
<feature type="repeat" description="TPR" evidence="6">
    <location>
        <begin position="298"/>
        <end position="331"/>
    </location>
</feature>
<protein>
    <submittedName>
        <fullName evidence="9">TPR repeat-containing protein YfgC</fullName>
    </submittedName>
</protein>